<evidence type="ECO:0000256" key="2">
    <source>
        <dbReference type="PROSITE-ProRule" id="PRU00703"/>
    </source>
</evidence>
<dbReference type="CDD" id="cd09836">
    <property type="entry name" value="CBS_pair_arch"/>
    <property type="match status" value="1"/>
</dbReference>
<name>A0AAT9GNP0_9CREN</name>
<dbReference type="PROSITE" id="PS51371">
    <property type="entry name" value="CBS"/>
    <property type="match status" value="2"/>
</dbReference>
<dbReference type="AlphaFoldDB" id="A0AAT9GNP0"/>
<reference evidence="4" key="1">
    <citation type="submission" date="2024-03" db="EMBL/GenBank/DDBJ databases">
        <title>Complete genome sequence of Sulfurisphaera javensis strain KD-1.</title>
        <authorList>
            <person name="Sakai H."/>
            <person name="Nur N."/>
            <person name="Suwanto A."/>
            <person name="Kurosawa N."/>
        </authorList>
    </citation>
    <scope>NUCLEOTIDE SEQUENCE</scope>
    <source>
        <strain evidence="4">KD-1</strain>
    </source>
</reference>
<dbReference type="SUPFAM" id="SSF54631">
    <property type="entry name" value="CBS-domain pair"/>
    <property type="match status" value="1"/>
</dbReference>
<keyword evidence="1 2" id="KW-0129">CBS domain</keyword>
<dbReference type="PANTHER" id="PTHR43080">
    <property type="entry name" value="CBS DOMAIN-CONTAINING PROTEIN CBSX3, MITOCHONDRIAL"/>
    <property type="match status" value="1"/>
</dbReference>
<evidence type="ECO:0000313" key="4">
    <source>
        <dbReference type="EMBL" id="BFH72328.1"/>
    </source>
</evidence>
<dbReference type="SMART" id="SM00116">
    <property type="entry name" value="CBS"/>
    <property type="match status" value="2"/>
</dbReference>
<dbReference type="RefSeq" id="WP_369610560.1">
    <property type="nucleotide sequence ID" value="NZ_AP031322.1"/>
</dbReference>
<organism evidence="4">
    <name type="scientific">Sulfurisphaera javensis</name>
    <dbReference type="NCBI Taxonomy" id="2049879"/>
    <lineage>
        <taxon>Archaea</taxon>
        <taxon>Thermoproteota</taxon>
        <taxon>Thermoprotei</taxon>
        <taxon>Sulfolobales</taxon>
        <taxon>Sulfolobaceae</taxon>
        <taxon>Sulfurisphaera</taxon>
    </lineage>
</organism>
<gene>
    <name evidence="4" type="ORF">SJAV_02720</name>
</gene>
<evidence type="ECO:0000256" key="1">
    <source>
        <dbReference type="ARBA" id="ARBA00023122"/>
    </source>
</evidence>
<feature type="domain" description="CBS" evidence="3">
    <location>
        <begin position="70"/>
        <end position="125"/>
    </location>
</feature>
<dbReference type="Gene3D" id="3.10.580.10">
    <property type="entry name" value="CBS-domain"/>
    <property type="match status" value="1"/>
</dbReference>
<dbReference type="InterPro" id="IPR000644">
    <property type="entry name" value="CBS_dom"/>
</dbReference>
<accession>A0AAT9GNP0</accession>
<dbReference type="PANTHER" id="PTHR43080:SF2">
    <property type="entry name" value="CBS DOMAIN-CONTAINING PROTEIN"/>
    <property type="match status" value="1"/>
</dbReference>
<dbReference type="InterPro" id="IPR051257">
    <property type="entry name" value="Diverse_CBS-Domain"/>
</dbReference>
<dbReference type="GeneID" id="92353202"/>
<dbReference type="Pfam" id="PF00571">
    <property type="entry name" value="CBS"/>
    <property type="match status" value="2"/>
</dbReference>
<evidence type="ECO:0000259" key="3">
    <source>
        <dbReference type="PROSITE" id="PS51371"/>
    </source>
</evidence>
<sequence>MIIGQLITKNLVNLPINSTIKDVADVMMREGVGSVVLKDGEKIVGIVTERDIVKAVHKGLSLDSSAIEIASTDLVRIDYNKSIYDAFYLMAKNNIRHLIVEKDGKCVGVVSIRDVARAFSLMVAEGMTY</sequence>
<feature type="domain" description="CBS" evidence="3">
    <location>
        <begin position="7"/>
        <end position="64"/>
    </location>
</feature>
<dbReference type="EMBL" id="AP031322">
    <property type="protein sequence ID" value="BFH72328.1"/>
    <property type="molecule type" value="Genomic_DNA"/>
</dbReference>
<protein>
    <submittedName>
        <fullName evidence="4">CBS domain-containing protein</fullName>
    </submittedName>
</protein>
<dbReference type="InterPro" id="IPR046342">
    <property type="entry name" value="CBS_dom_sf"/>
</dbReference>
<proteinExistence type="predicted"/>
<dbReference type="KEGG" id="sjv:SJAV_02720"/>